<name>A0ABQ4CXE7_9ACTN</name>
<evidence type="ECO:0000256" key="2">
    <source>
        <dbReference type="SAM" id="SignalP"/>
    </source>
</evidence>
<feature type="signal peptide" evidence="2">
    <location>
        <begin position="1"/>
        <end position="26"/>
    </location>
</feature>
<comment type="caution">
    <text evidence="3">The sequence shown here is derived from an EMBL/GenBank/DDBJ whole genome shotgun (WGS) entry which is preliminary data.</text>
</comment>
<evidence type="ECO:0000313" key="3">
    <source>
        <dbReference type="EMBL" id="GIF75960.1"/>
    </source>
</evidence>
<proteinExistence type="predicted"/>
<evidence type="ECO:0000256" key="1">
    <source>
        <dbReference type="SAM" id="Phobius"/>
    </source>
</evidence>
<protein>
    <recommendedName>
        <fullName evidence="5">CHRD domain-containing protein</fullName>
    </recommendedName>
</protein>
<keyword evidence="1" id="KW-0472">Membrane</keyword>
<feature type="chain" id="PRO_5047400543" description="CHRD domain-containing protein" evidence="2">
    <location>
        <begin position="27"/>
        <end position="266"/>
    </location>
</feature>
<dbReference type="Proteomes" id="UP000604117">
    <property type="component" value="Unassembled WGS sequence"/>
</dbReference>
<reference evidence="3 4" key="1">
    <citation type="submission" date="2021-01" db="EMBL/GenBank/DDBJ databases">
        <title>Whole genome shotgun sequence of Asanoa siamensis NBRC 107932.</title>
        <authorList>
            <person name="Komaki H."/>
            <person name="Tamura T."/>
        </authorList>
    </citation>
    <scope>NUCLEOTIDE SEQUENCE [LARGE SCALE GENOMIC DNA]</scope>
    <source>
        <strain evidence="3 4">NBRC 107932</strain>
    </source>
</reference>
<dbReference type="EMBL" id="BONE01000051">
    <property type="protein sequence ID" value="GIF75960.1"/>
    <property type="molecule type" value="Genomic_DNA"/>
</dbReference>
<sequence>MKVSRVPFVVAAAAVALFAVPAAAHADESVHVAMQDLNGTGAEGMAMLTATDSGDLAVTIKASGMTPNAPHAQHIHGSTTGMDFMCPDKSDDKDGNGYVSTEEGLPKYGDIHLSLTTTGDTTKASGLAVDRMPKADAEGNLTYERVIPAADLPPGTIEHLKDLHVVQHGIDVNDNGTYDMEALGESTFAKSLGVDGIPEEATDPATCGMVTGAAAGSMPTGGVDTGDGSTEGPTSTSIALYTAGGLALAGVAVLALRRRLAPNAGR</sequence>
<evidence type="ECO:0008006" key="5">
    <source>
        <dbReference type="Google" id="ProtNLM"/>
    </source>
</evidence>
<keyword evidence="1" id="KW-1133">Transmembrane helix</keyword>
<keyword evidence="4" id="KW-1185">Reference proteome</keyword>
<feature type="transmembrane region" description="Helical" evidence="1">
    <location>
        <begin position="238"/>
        <end position="256"/>
    </location>
</feature>
<gene>
    <name evidence="3" type="ORF">Asi02nite_54780</name>
</gene>
<accession>A0ABQ4CXE7</accession>
<keyword evidence="1" id="KW-0812">Transmembrane</keyword>
<keyword evidence="2" id="KW-0732">Signal</keyword>
<evidence type="ECO:0000313" key="4">
    <source>
        <dbReference type="Proteomes" id="UP000604117"/>
    </source>
</evidence>
<organism evidence="3 4">
    <name type="scientific">Asanoa siamensis</name>
    <dbReference type="NCBI Taxonomy" id="926357"/>
    <lineage>
        <taxon>Bacteria</taxon>
        <taxon>Bacillati</taxon>
        <taxon>Actinomycetota</taxon>
        <taxon>Actinomycetes</taxon>
        <taxon>Micromonosporales</taxon>
        <taxon>Micromonosporaceae</taxon>
        <taxon>Asanoa</taxon>
    </lineage>
</organism>